<dbReference type="EMBL" id="QAOI01000037">
    <property type="protein sequence ID" value="PTQ68618.1"/>
    <property type="molecule type" value="Genomic_DNA"/>
</dbReference>
<evidence type="ECO:0000313" key="1">
    <source>
        <dbReference type="EMBL" id="PTQ68618.1"/>
    </source>
</evidence>
<accession>A0A2T5HAK6</accession>
<dbReference type="AlphaFoldDB" id="A0A2T5HAK6"/>
<organism evidence="1 2">
    <name type="scientific">Nitrosomonas oligotropha</name>
    <dbReference type="NCBI Taxonomy" id="42354"/>
    <lineage>
        <taxon>Bacteria</taxon>
        <taxon>Pseudomonadati</taxon>
        <taxon>Pseudomonadota</taxon>
        <taxon>Betaproteobacteria</taxon>
        <taxon>Nitrosomonadales</taxon>
        <taxon>Nitrosomonadaceae</taxon>
        <taxon>Nitrosomonas</taxon>
    </lineage>
</organism>
<evidence type="ECO:0008006" key="3">
    <source>
        <dbReference type="Google" id="ProtNLM"/>
    </source>
</evidence>
<comment type="caution">
    <text evidence="1">The sequence shown here is derived from an EMBL/GenBank/DDBJ whole genome shotgun (WGS) entry which is preliminary data.</text>
</comment>
<protein>
    <recommendedName>
        <fullName evidence="3">Transposase</fullName>
    </recommendedName>
</protein>
<reference evidence="1 2" key="1">
    <citation type="submission" date="2018-04" db="EMBL/GenBank/DDBJ databases">
        <title>Active sludge and wastewater microbial communities from Klosterneuburg, Austria.</title>
        <authorList>
            <person name="Wagner M."/>
        </authorList>
    </citation>
    <scope>NUCLEOTIDE SEQUENCE [LARGE SCALE GENOMIC DNA]</scope>
    <source>
        <strain evidence="1 2">Nm49</strain>
    </source>
</reference>
<evidence type="ECO:0000313" key="2">
    <source>
        <dbReference type="Proteomes" id="UP000244128"/>
    </source>
</evidence>
<dbReference type="Proteomes" id="UP000244128">
    <property type="component" value="Unassembled WGS sequence"/>
</dbReference>
<sequence>MATRKHNTKEFKLTAISMALDQSHTYEFNC</sequence>
<name>A0A2T5HAK6_9PROT</name>
<gene>
    <name evidence="1" type="ORF">C8R26_1373</name>
</gene>
<proteinExistence type="predicted"/>